<accession>A0A495Y2U4</accession>
<dbReference type="RefSeq" id="WP_121034283.1">
    <property type="nucleotide sequence ID" value="NZ_RBXT01000001.1"/>
</dbReference>
<evidence type="ECO:0000313" key="3">
    <source>
        <dbReference type="Proteomes" id="UP000278440"/>
    </source>
</evidence>
<evidence type="ECO:0000313" key="2">
    <source>
        <dbReference type="EMBL" id="RKT79426.1"/>
    </source>
</evidence>
<proteinExistence type="predicted"/>
<comment type="caution">
    <text evidence="2">The sequence shown here is derived from an EMBL/GenBank/DDBJ whole genome shotgun (WGS) entry which is preliminary data.</text>
</comment>
<dbReference type="AlphaFoldDB" id="A0A495Y2U4"/>
<reference evidence="2 3" key="1">
    <citation type="submission" date="2018-10" db="EMBL/GenBank/DDBJ databases">
        <title>Sequencing the genomes of 1000 actinobacteria strains.</title>
        <authorList>
            <person name="Klenk H.-P."/>
        </authorList>
    </citation>
    <scope>NUCLEOTIDE SEQUENCE [LARGE SCALE GENOMIC DNA]</scope>
    <source>
        <strain evidence="2 3">DSM 44267</strain>
    </source>
</reference>
<organism evidence="2 3">
    <name type="scientific">Terracoccus luteus</name>
    <dbReference type="NCBI Taxonomy" id="53356"/>
    <lineage>
        <taxon>Bacteria</taxon>
        <taxon>Bacillati</taxon>
        <taxon>Actinomycetota</taxon>
        <taxon>Actinomycetes</taxon>
        <taxon>Micrococcales</taxon>
        <taxon>Intrasporangiaceae</taxon>
        <taxon>Terracoccus</taxon>
    </lineage>
</organism>
<keyword evidence="1" id="KW-0175">Coiled coil</keyword>
<name>A0A495Y2U4_9MICO</name>
<gene>
    <name evidence="2" type="ORF">DFJ68_2897</name>
</gene>
<feature type="coiled-coil region" evidence="1">
    <location>
        <begin position="29"/>
        <end position="56"/>
    </location>
</feature>
<keyword evidence="3" id="KW-1185">Reference proteome</keyword>
<protein>
    <submittedName>
        <fullName evidence="2">Uncharacterized protein</fullName>
    </submittedName>
</protein>
<dbReference type="Proteomes" id="UP000278440">
    <property type="component" value="Unassembled WGS sequence"/>
</dbReference>
<sequence>MSESLPTAESARARLRAAQKSESDALSAVTAALRVRDRARERLDRAETALGEAQVALVQVSGLARAERLLGEPVGALRQKSREAGLRRSQLG</sequence>
<dbReference type="EMBL" id="RBXT01000001">
    <property type="protein sequence ID" value="RKT79426.1"/>
    <property type="molecule type" value="Genomic_DNA"/>
</dbReference>
<dbReference type="OrthoDB" id="4874659at2"/>
<evidence type="ECO:0000256" key="1">
    <source>
        <dbReference type="SAM" id="Coils"/>
    </source>
</evidence>